<dbReference type="InterPro" id="IPR011990">
    <property type="entry name" value="TPR-like_helical_dom_sf"/>
</dbReference>
<keyword evidence="6" id="KW-1185">Reference proteome</keyword>
<dbReference type="EMBL" id="JACHGW010000003">
    <property type="protein sequence ID" value="MBB6051557.1"/>
    <property type="molecule type" value="Genomic_DNA"/>
</dbReference>
<proteinExistence type="predicted"/>
<evidence type="ECO:0000256" key="3">
    <source>
        <dbReference type="PROSITE-ProRule" id="PRU00339"/>
    </source>
</evidence>
<dbReference type="Gene3D" id="1.25.40.10">
    <property type="entry name" value="Tetratricopeptide repeat domain"/>
    <property type="match status" value="8"/>
</dbReference>
<evidence type="ECO:0000256" key="1">
    <source>
        <dbReference type="ARBA" id="ARBA00022737"/>
    </source>
</evidence>
<feature type="repeat" description="TPR" evidence="3">
    <location>
        <begin position="93"/>
        <end position="126"/>
    </location>
</feature>
<dbReference type="Pfam" id="PF14559">
    <property type="entry name" value="TPR_19"/>
    <property type="match status" value="2"/>
</dbReference>
<dbReference type="RefSeq" id="WP_184198737.1">
    <property type="nucleotide sequence ID" value="NZ_JACHGW010000003.1"/>
</dbReference>
<dbReference type="SMART" id="SM00028">
    <property type="entry name" value="TPR"/>
    <property type="match status" value="15"/>
</dbReference>
<feature type="repeat" description="TPR" evidence="3">
    <location>
        <begin position="497"/>
        <end position="530"/>
    </location>
</feature>
<feature type="repeat" description="TPR" evidence="3">
    <location>
        <begin position="427"/>
        <end position="460"/>
    </location>
</feature>
<feature type="repeat" description="TPR" evidence="3">
    <location>
        <begin position="59"/>
        <end position="92"/>
    </location>
</feature>
<feature type="repeat" description="TPR" evidence="3">
    <location>
        <begin position="572"/>
        <end position="605"/>
    </location>
</feature>
<dbReference type="Pfam" id="PF13432">
    <property type="entry name" value="TPR_16"/>
    <property type="match status" value="2"/>
</dbReference>
<dbReference type="PANTHER" id="PTHR44858">
    <property type="entry name" value="TETRATRICOPEPTIDE REPEAT PROTEIN 6"/>
    <property type="match status" value="1"/>
</dbReference>
<dbReference type="PROSITE" id="PS50005">
    <property type="entry name" value="TPR"/>
    <property type="match status" value="7"/>
</dbReference>
<gene>
    <name evidence="5" type="ORF">HNQ39_003367</name>
</gene>
<feature type="signal peptide" evidence="4">
    <location>
        <begin position="1"/>
        <end position="25"/>
    </location>
</feature>
<keyword evidence="2 3" id="KW-0802">TPR repeat</keyword>
<evidence type="ECO:0000313" key="6">
    <source>
        <dbReference type="Proteomes" id="UP000520814"/>
    </source>
</evidence>
<evidence type="ECO:0000256" key="2">
    <source>
        <dbReference type="ARBA" id="ARBA00022803"/>
    </source>
</evidence>
<reference evidence="5 6" key="1">
    <citation type="submission" date="2020-08" db="EMBL/GenBank/DDBJ databases">
        <title>Genomic Encyclopedia of Type Strains, Phase IV (KMG-IV): sequencing the most valuable type-strain genomes for metagenomic binning, comparative biology and taxonomic classification.</title>
        <authorList>
            <person name="Goeker M."/>
        </authorList>
    </citation>
    <scope>NUCLEOTIDE SEQUENCE [LARGE SCALE GENOMIC DNA]</scope>
    <source>
        <strain evidence="5 6">DSM 23562</strain>
    </source>
</reference>
<dbReference type="Pfam" id="PF00515">
    <property type="entry name" value="TPR_1"/>
    <property type="match status" value="1"/>
</dbReference>
<accession>A0A7W9W8F9</accession>
<protein>
    <submittedName>
        <fullName evidence="5">Tetratricopeptide (TPR) repeat protein</fullName>
    </submittedName>
</protein>
<feature type="repeat" description="TPR" evidence="3">
    <location>
        <begin position="393"/>
        <end position="426"/>
    </location>
</feature>
<dbReference type="AlphaFoldDB" id="A0A7W9W8F9"/>
<feature type="repeat" description="TPR" evidence="3">
    <location>
        <begin position="240"/>
        <end position="273"/>
    </location>
</feature>
<feature type="chain" id="PRO_5030796003" evidence="4">
    <location>
        <begin position="26"/>
        <end position="834"/>
    </location>
</feature>
<dbReference type="Pfam" id="PF07719">
    <property type="entry name" value="TPR_2"/>
    <property type="match status" value="1"/>
</dbReference>
<keyword evidence="4" id="KW-0732">Signal</keyword>
<evidence type="ECO:0000313" key="5">
    <source>
        <dbReference type="EMBL" id="MBB6051557.1"/>
    </source>
</evidence>
<dbReference type="InterPro" id="IPR019734">
    <property type="entry name" value="TPR_rpt"/>
</dbReference>
<dbReference type="SUPFAM" id="SSF48452">
    <property type="entry name" value="TPR-like"/>
    <property type="match status" value="4"/>
</dbReference>
<name>A0A7W9W8F9_ARMRO</name>
<dbReference type="Proteomes" id="UP000520814">
    <property type="component" value="Unassembled WGS sequence"/>
</dbReference>
<organism evidence="5 6">
    <name type="scientific">Armatimonas rosea</name>
    <dbReference type="NCBI Taxonomy" id="685828"/>
    <lineage>
        <taxon>Bacteria</taxon>
        <taxon>Bacillati</taxon>
        <taxon>Armatimonadota</taxon>
        <taxon>Armatimonadia</taxon>
        <taxon>Armatimonadales</taxon>
        <taxon>Armatimonadaceae</taxon>
        <taxon>Armatimonas</taxon>
    </lineage>
</organism>
<dbReference type="PROSITE" id="PS50293">
    <property type="entry name" value="TPR_REGION"/>
    <property type="match status" value="1"/>
</dbReference>
<dbReference type="Pfam" id="PF13181">
    <property type="entry name" value="TPR_8"/>
    <property type="match status" value="1"/>
</dbReference>
<keyword evidence="1" id="KW-0677">Repeat</keyword>
<dbReference type="InterPro" id="IPR013105">
    <property type="entry name" value="TPR_2"/>
</dbReference>
<dbReference type="InterPro" id="IPR050498">
    <property type="entry name" value="Ycf3"/>
</dbReference>
<sequence length="834" mass="90320">MSRLVTVGAVSALVLVLGANATAWAQEDIGTARAYITQGKFAEAIKILDKLIKERPEAVQLYFDLGRAYFGMKNLPQAETAFGKVIAGKPLVADSYFNRGVVRIQSNNWAGAIEDFSKVIELNPKPKQGAPDLVLESRDNRVGAYLQVNKFAEAIQDATTVLTADPKRGFTLLNRGYAYEKINQFDKAVADYGAAIPLLSGADQASTYFSKADLEFLKLTQLQPAVDDYTKGLALDKNNVGALLNRAACYFQLKSFQPALADYSAALALKPGDGEILKNRAAVYLQLKDYKSAIVDYSGYLQKAGATADVSVYRLRAACYLNVDPKNYAGAVGDLKNYLAKNATDAVGWKDLALAQYNSIVPPGTTITKAQAGGLTDAITSATKATTLDAKQADAFIILGDSYSFQEKYKEAVPPYTSYIALAPDKPFGYEGLGRVQYNLQDYKGAIANFEKYLKLKPNDAEIKKLLNLAKASGGGGSATEKIAALTEAINADPKDPVAYTNRGVAYFEMQDFDKAIADFQKALDLKPGELQYISNLASASYSKASKTKAEADYKAASAIYTQWLAKAPSNADVLLTMGDISLNLKQWDAAISSYTKYLATNPTDAKNQQAVLTNRAYCALQKTPPDLTSAIADYTKLIGMNPSEPKFYDLRGRAYQDQQNLAAAAADFEKFAQLSGSKDPDALKNTAILYFNTGEKKRKANDPSKGLPEFEKAISNYTAYLALKATDAQALYGRGLAIYRKAKASTDVKVKLAELKKAIADFEAATKADAKLADAWYYLGLSCDDYGVADELSAETMFPKAIAAYEKYVSLPGVSAADADAIKKRIAQLKEAL</sequence>
<dbReference type="PANTHER" id="PTHR44858:SF1">
    <property type="entry name" value="UDP-N-ACETYLGLUCOSAMINE--PEPTIDE N-ACETYLGLUCOSAMINYLTRANSFERASE SPINDLY-RELATED"/>
    <property type="match status" value="1"/>
</dbReference>
<comment type="caution">
    <text evidence="5">The sequence shown here is derived from an EMBL/GenBank/DDBJ whole genome shotgun (WGS) entry which is preliminary data.</text>
</comment>
<evidence type="ECO:0000256" key="4">
    <source>
        <dbReference type="SAM" id="SignalP"/>
    </source>
</evidence>